<sequence>MVDDGGWDRWSLWIWSDPAEVRARLAAGADPNSPTVRPLHAAAEWGSAEVVAELAARVDNIDVEYDGRTALWVAVQAGKPDTARVLVAAGADPWRPMMAGWSPGRLSLAGPTPDLFPTPPDGQGLSPAEVAAAAEARRLVGVLGDLHYEGLSLCCVSGVDAAEAVRRLGATTLEYDDPEAVGEHFEDDSLSDAALLTVGVTDVPGGCVVCQPWAYGASTPVVSQLLSAGTVCYAMYANPKSGNQGSICRDGRFDGWDLHPGGGWSAAGDPADDILRTYLHRHKAIAYCCAYADLRPTDPRPFGHTPDRWVRLPQRDYWKHTD</sequence>
<dbReference type="Gene3D" id="1.25.40.20">
    <property type="entry name" value="Ankyrin repeat-containing domain"/>
    <property type="match status" value="1"/>
</dbReference>
<dbReference type="InterPro" id="IPR002110">
    <property type="entry name" value="Ankyrin_rpt"/>
</dbReference>
<evidence type="ECO:0000256" key="1">
    <source>
        <dbReference type="ARBA" id="ARBA00022737"/>
    </source>
</evidence>
<gene>
    <name evidence="4" type="ORF">ACFOX0_14515</name>
</gene>
<dbReference type="InterPro" id="IPR036770">
    <property type="entry name" value="Ankyrin_rpt-contain_sf"/>
</dbReference>
<dbReference type="PANTHER" id="PTHR24189:SF50">
    <property type="entry name" value="ANKYRIN REPEAT AND SOCS BOX PROTEIN 2"/>
    <property type="match status" value="1"/>
</dbReference>
<reference evidence="5" key="1">
    <citation type="journal article" date="2019" name="Int. J. Syst. Evol. Microbiol.">
        <title>The Global Catalogue of Microorganisms (GCM) 10K type strain sequencing project: providing services to taxonomists for standard genome sequencing and annotation.</title>
        <authorList>
            <consortium name="The Broad Institute Genomics Platform"/>
            <consortium name="The Broad Institute Genome Sequencing Center for Infectious Disease"/>
            <person name="Wu L."/>
            <person name="Ma J."/>
        </authorList>
    </citation>
    <scope>NUCLEOTIDE SEQUENCE [LARGE SCALE GENOMIC DNA]</scope>
    <source>
        <strain evidence="5">2902at01</strain>
    </source>
</reference>
<accession>A0ABV8KLZ4</accession>
<dbReference type="PROSITE" id="PS50088">
    <property type="entry name" value="ANK_REPEAT"/>
    <property type="match status" value="1"/>
</dbReference>
<dbReference type="Proteomes" id="UP001595868">
    <property type="component" value="Unassembled WGS sequence"/>
</dbReference>
<dbReference type="InterPro" id="IPR050745">
    <property type="entry name" value="Multifunctional_regulatory"/>
</dbReference>
<evidence type="ECO:0000256" key="3">
    <source>
        <dbReference type="PROSITE-ProRule" id="PRU00023"/>
    </source>
</evidence>
<keyword evidence="5" id="KW-1185">Reference proteome</keyword>
<comment type="caution">
    <text evidence="4">The sequence shown here is derived from an EMBL/GenBank/DDBJ whole genome shotgun (WGS) entry which is preliminary data.</text>
</comment>
<dbReference type="SUPFAM" id="SSF48403">
    <property type="entry name" value="Ankyrin repeat"/>
    <property type="match status" value="1"/>
</dbReference>
<proteinExistence type="predicted"/>
<organism evidence="4 5">
    <name type="scientific">Micromonospora zhanjiangensis</name>
    <dbReference type="NCBI Taxonomy" id="1522057"/>
    <lineage>
        <taxon>Bacteria</taxon>
        <taxon>Bacillati</taxon>
        <taxon>Actinomycetota</taxon>
        <taxon>Actinomycetes</taxon>
        <taxon>Micromonosporales</taxon>
        <taxon>Micromonosporaceae</taxon>
        <taxon>Micromonospora</taxon>
    </lineage>
</organism>
<protein>
    <submittedName>
        <fullName evidence="4">Ankyrin repeat domain-containing protein</fullName>
    </submittedName>
</protein>
<dbReference type="RefSeq" id="WP_377545717.1">
    <property type="nucleotide sequence ID" value="NZ_JBHSBN010000008.1"/>
</dbReference>
<dbReference type="PANTHER" id="PTHR24189">
    <property type="entry name" value="MYOTROPHIN"/>
    <property type="match status" value="1"/>
</dbReference>
<keyword evidence="2 3" id="KW-0040">ANK repeat</keyword>
<dbReference type="EMBL" id="JBHSBN010000008">
    <property type="protein sequence ID" value="MFC4107136.1"/>
    <property type="molecule type" value="Genomic_DNA"/>
</dbReference>
<evidence type="ECO:0000313" key="5">
    <source>
        <dbReference type="Proteomes" id="UP001595868"/>
    </source>
</evidence>
<feature type="repeat" description="ANK" evidence="3">
    <location>
        <begin position="66"/>
        <end position="92"/>
    </location>
</feature>
<dbReference type="SMART" id="SM00248">
    <property type="entry name" value="ANK"/>
    <property type="match status" value="2"/>
</dbReference>
<dbReference type="PROSITE" id="PS50297">
    <property type="entry name" value="ANK_REP_REGION"/>
    <property type="match status" value="1"/>
</dbReference>
<evidence type="ECO:0000256" key="2">
    <source>
        <dbReference type="ARBA" id="ARBA00023043"/>
    </source>
</evidence>
<keyword evidence="1" id="KW-0677">Repeat</keyword>
<dbReference type="Pfam" id="PF12796">
    <property type="entry name" value="Ank_2"/>
    <property type="match status" value="1"/>
</dbReference>
<evidence type="ECO:0000313" key="4">
    <source>
        <dbReference type="EMBL" id="MFC4107136.1"/>
    </source>
</evidence>
<name>A0ABV8KLZ4_9ACTN</name>